<proteinExistence type="predicted"/>
<dbReference type="EMBL" id="CABIJS010000299">
    <property type="protein sequence ID" value="VUZ48547.1"/>
    <property type="molecule type" value="Genomic_DNA"/>
</dbReference>
<sequence>MIAYAKKKKQFNPTRQLKKNLKQSNKQVPNTKEWSKSTVCLAQETRFDPMYSSGVYASHPNKLDSIFNDKSKLSRRLSKQRKTGIPTTVNRSFSLSRFFRRTSKSRDLLNENSEDVNPYRAEPPTLGRIYLTSSINFDSGSWTSLLEDQPRQSTRLLSTPTQSSSRNLASKAEQATNAAILRPKSEQVNNEPNRIGPSLMLNSVYLENSSSDIFIEEPGTPSSTEPLVLQKRRKALRSRLLSRSQQPLTDPSSQNPPERFEIDIKGRGLEVGKIHSSLVGGRKNCFFIKMPTSDTRIFAAASQGERKCWLTR</sequence>
<feature type="compositionally biased region" description="Low complexity" evidence="1">
    <location>
        <begin position="239"/>
        <end position="248"/>
    </location>
</feature>
<accession>A0A564YMM9</accession>
<evidence type="ECO:0000313" key="2">
    <source>
        <dbReference type="EMBL" id="VUZ48547.1"/>
    </source>
</evidence>
<reference evidence="2 3" key="1">
    <citation type="submission" date="2019-07" db="EMBL/GenBank/DDBJ databases">
        <authorList>
            <person name="Jastrzebski P J."/>
            <person name="Paukszto L."/>
            <person name="Jastrzebski P J."/>
        </authorList>
    </citation>
    <scope>NUCLEOTIDE SEQUENCE [LARGE SCALE GENOMIC DNA]</scope>
    <source>
        <strain evidence="2 3">WMS-il1</strain>
    </source>
</reference>
<dbReference type="Proteomes" id="UP000321570">
    <property type="component" value="Unassembled WGS sequence"/>
</dbReference>
<evidence type="ECO:0000256" key="1">
    <source>
        <dbReference type="SAM" id="MobiDB-lite"/>
    </source>
</evidence>
<evidence type="ECO:0008006" key="4">
    <source>
        <dbReference type="Google" id="ProtNLM"/>
    </source>
</evidence>
<feature type="region of interest" description="Disordered" evidence="1">
    <location>
        <begin position="239"/>
        <end position="259"/>
    </location>
</feature>
<dbReference type="AlphaFoldDB" id="A0A564YMM9"/>
<evidence type="ECO:0000313" key="3">
    <source>
        <dbReference type="Proteomes" id="UP000321570"/>
    </source>
</evidence>
<feature type="region of interest" description="Disordered" evidence="1">
    <location>
        <begin position="156"/>
        <end position="177"/>
    </location>
</feature>
<gene>
    <name evidence="2" type="ORF">WMSIL1_LOCUS7938</name>
</gene>
<name>A0A564YMM9_HYMDI</name>
<keyword evidence="3" id="KW-1185">Reference proteome</keyword>
<protein>
    <recommendedName>
        <fullName evidence="4">PH domain-containing protein</fullName>
    </recommendedName>
</protein>
<organism evidence="2 3">
    <name type="scientific">Hymenolepis diminuta</name>
    <name type="common">Rat tapeworm</name>
    <dbReference type="NCBI Taxonomy" id="6216"/>
    <lineage>
        <taxon>Eukaryota</taxon>
        <taxon>Metazoa</taxon>
        <taxon>Spiralia</taxon>
        <taxon>Lophotrochozoa</taxon>
        <taxon>Platyhelminthes</taxon>
        <taxon>Cestoda</taxon>
        <taxon>Eucestoda</taxon>
        <taxon>Cyclophyllidea</taxon>
        <taxon>Hymenolepididae</taxon>
        <taxon>Hymenolepis</taxon>
    </lineage>
</organism>